<keyword evidence="2" id="KW-1185">Reference proteome</keyword>
<sequence>MRSNGLKPGILVTHFQSNGHKAPVSDLISFVARDKSLPYLVDKEKLRKDIQSEKENEKGRHIICMLIDITTTLGCSQNGLTAIVGTELIQRIVAEVNEAHFFGVFAEGTPAFSHEERLAVGV</sequence>
<dbReference type="AlphaFoldDB" id="A0AA88KSX0"/>
<name>A0AA88KSX0_ARTSF</name>
<reference evidence="1" key="1">
    <citation type="submission" date="2023-07" db="EMBL/GenBank/DDBJ databases">
        <title>Chromosome-level genome assembly of Artemia franciscana.</title>
        <authorList>
            <person name="Jo E."/>
        </authorList>
    </citation>
    <scope>NUCLEOTIDE SEQUENCE</scope>
    <source>
        <tissue evidence="1">Whole body</tissue>
    </source>
</reference>
<evidence type="ECO:0000313" key="1">
    <source>
        <dbReference type="EMBL" id="KAK2701396.1"/>
    </source>
</evidence>
<accession>A0AA88KSX0</accession>
<organism evidence="1 2">
    <name type="scientific">Artemia franciscana</name>
    <name type="common">Brine shrimp</name>
    <name type="synonym">Artemia sanfranciscana</name>
    <dbReference type="NCBI Taxonomy" id="6661"/>
    <lineage>
        <taxon>Eukaryota</taxon>
        <taxon>Metazoa</taxon>
        <taxon>Ecdysozoa</taxon>
        <taxon>Arthropoda</taxon>
        <taxon>Crustacea</taxon>
        <taxon>Branchiopoda</taxon>
        <taxon>Anostraca</taxon>
        <taxon>Artemiidae</taxon>
        <taxon>Artemia</taxon>
    </lineage>
</organism>
<proteinExistence type="predicted"/>
<protein>
    <submittedName>
        <fullName evidence="1">Uncharacterized protein</fullName>
    </submittedName>
</protein>
<evidence type="ECO:0000313" key="2">
    <source>
        <dbReference type="Proteomes" id="UP001187531"/>
    </source>
</evidence>
<dbReference type="Proteomes" id="UP001187531">
    <property type="component" value="Unassembled WGS sequence"/>
</dbReference>
<comment type="caution">
    <text evidence="1">The sequence shown here is derived from an EMBL/GenBank/DDBJ whole genome shotgun (WGS) entry which is preliminary data.</text>
</comment>
<dbReference type="EMBL" id="JAVRJZ010005198">
    <property type="protein sequence ID" value="KAK2701396.1"/>
    <property type="molecule type" value="Genomic_DNA"/>
</dbReference>
<gene>
    <name evidence="1" type="ORF">QYM36_019963</name>
</gene>